<dbReference type="EnsemblMetazoa" id="CJA36939.1">
    <property type="protein sequence ID" value="CJA36939.1"/>
    <property type="gene ID" value="WBGene00212786"/>
</dbReference>
<reference evidence="2" key="2">
    <citation type="submission" date="2022-06" db="UniProtKB">
        <authorList>
            <consortium name="EnsemblMetazoa"/>
        </authorList>
    </citation>
    <scope>IDENTIFICATION</scope>
    <source>
        <strain evidence="2">DF5081</strain>
    </source>
</reference>
<keyword evidence="1" id="KW-1133">Transmembrane helix</keyword>
<dbReference type="Proteomes" id="UP000005237">
    <property type="component" value="Unassembled WGS sequence"/>
</dbReference>
<accession>A0A8R1IIK6</accession>
<keyword evidence="3" id="KW-1185">Reference proteome</keyword>
<evidence type="ECO:0000313" key="2">
    <source>
        <dbReference type="EnsemblMetazoa" id="CJA36939.1"/>
    </source>
</evidence>
<keyword evidence="1" id="KW-0812">Transmembrane</keyword>
<feature type="transmembrane region" description="Helical" evidence="1">
    <location>
        <begin position="24"/>
        <end position="46"/>
    </location>
</feature>
<keyword evidence="1" id="KW-0472">Membrane</keyword>
<evidence type="ECO:0000256" key="1">
    <source>
        <dbReference type="SAM" id="Phobius"/>
    </source>
</evidence>
<protein>
    <submittedName>
        <fullName evidence="2">Uncharacterized protein</fullName>
    </submittedName>
</protein>
<reference evidence="3" key="1">
    <citation type="submission" date="2010-08" db="EMBL/GenBank/DDBJ databases">
        <authorList>
            <consortium name="Caenorhabditis japonica Sequencing Consortium"/>
            <person name="Wilson R.K."/>
        </authorList>
    </citation>
    <scope>NUCLEOTIDE SEQUENCE [LARGE SCALE GENOMIC DNA]</scope>
    <source>
        <strain evidence="3">DF5081</strain>
    </source>
</reference>
<dbReference type="AlphaFoldDB" id="A0A8R1IIK6"/>
<evidence type="ECO:0000313" key="3">
    <source>
        <dbReference type="Proteomes" id="UP000005237"/>
    </source>
</evidence>
<proteinExistence type="predicted"/>
<feature type="transmembrane region" description="Helical" evidence="1">
    <location>
        <begin position="66"/>
        <end position="90"/>
    </location>
</feature>
<organism evidence="2 3">
    <name type="scientific">Caenorhabditis japonica</name>
    <dbReference type="NCBI Taxonomy" id="281687"/>
    <lineage>
        <taxon>Eukaryota</taxon>
        <taxon>Metazoa</taxon>
        <taxon>Ecdysozoa</taxon>
        <taxon>Nematoda</taxon>
        <taxon>Chromadorea</taxon>
        <taxon>Rhabditida</taxon>
        <taxon>Rhabditina</taxon>
        <taxon>Rhabditomorpha</taxon>
        <taxon>Rhabditoidea</taxon>
        <taxon>Rhabditidae</taxon>
        <taxon>Peloderinae</taxon>
        <taxon>Caenorhabditis</taxon>
    </lineage>
</organism>
<name>A0A8R1IIK6_CAEJA</name>
<sequence length="112" mass="12716">MIPMTTMWIHSIVILLLTCCPNRVWYGIVAVFVIIECLGRGLNVIYNLQTMKYLKYYPYGAFGREITSVVATFCLVYLAIILMQLSFFYIPPEKDELDECSADGVSTIESVA</sequence>